<sequence>MDPLLEQFLSEARENLAFIDQNIGEIGGDDPELLNSVFRAAHTLKGGSGIVGFESIKNITHHAEDLLDMLRGGKIEFKESMVEALYDAFDEVVNLVEAAEETSEIVDANEEIIQRIVSSLSAQMGKEIKSATNWELPFKLVSNLESILNVPMKTLRGVNSIKVPFKNSELNEEFCSNSNFYAVLFDVDDSCMVYGNDPIYTLSLLGDKVFGVFSCMSDENAKSVLSGTEDEEGLLLKTSIIAFIYASYEDIEDSLFNFIDELEFLPLDISTLLATQEGDTGLQIDSLKELSSVTENSDLLTIANEVKNSMELVGVDTIQYAKLERFLDIVGLMDESDTPKLKTFFQTLYMGQAYSQDISTEDEVSFDATVEIEEEKEIESESEVTITEPVDESPSIIMNDEIRTTVQTILEQQYKAVEHIESQEDLLRVSTTLERLRKFIPEMPHLETQDEIVSFLQLSLGLTDEAPEVQELKEVFKEEIDEVEIEPEIDPLEETGVIEKEPIVEVVNTPEIVKSKSLKIEDELVEKQKSVVGKTVKIDQESIDSLMNVVGELLVAKNSLPYLADNVAAMTHEVIKREIMDKYIFINRLSEQLQDLIMGMRMLPISYVFDRYPKLVRDIAKTLGKKVKLEMNGGETKLDKNMIEMLADPLIHIMRNSLDHGVEMPDVREQKGKDPVGSVSLNAYAQSDRIIIEIIDDGAGINVEKVAFKVLEKGLMTSEQIDALSEKEMSELVLLPGLSTSDSITEFSGRGVGMDVVKKSIEGFGGSIGITTKANEGTVITLAIPMSLAVTSLLHIEMNSIHYGIPMDSVSETVKLERSEIEYLHNEPFVYIRGDVIPLLFIKSMLNEDEMEDKPLSIVVLNIKNNLLAVVVNEFLGQLDVVQKPLVGIMEGHPLFSGTALLGNGQIIMAIDPLGLLGISQKLKEDIQVA</sequence>
<dbReference type="Pfam" id="PF02518">
    <property type="entry name" value="HATPase_c"/>
    <property type="match status" value="1"/>
</dbReference>
<keyword evidence="5 12" id="KW-0597">Phosphoprotein</keyword>
<dbReference type="Pfam" id="PF01627">
    <property type="entry name" value="Hpt"/>
    <property type="match status" value="1"/>
</dbReference>
<dbReference type="AlphaFoldDB" id="A0A975B127"/>
<dbReference type="EMBL" id="CP046072">
    <property type="protein sequence ID" value="QSZ42286.1"/>
    <property type="molecule type" value="Genomic_DNA"/>
</dbReference>
<dbReference type="EC" id="2.7.13.3" evidence="2"/>
<dbReference type="GO" id="GO:0006935">
    <property type="term" value="P:chemotaxis"/>
    <property type="evidence" value="ECO:0007669"/>
    <property type="project" value="UniProtKB-KW"/>
</dbReference>
<dbReference type="InterPro" id="IPR037006">
    <property type="entry name" value="CheA-like_homodim_sf"/>
</dbReference>
<dbReference type="Gene3D" id="3.30.565.10">
    <property type="entry name" value="Histidine kinase-like ATPase, C-terminal domain"/>
    <property type="match status" value="1"/>
</dbReference>
<dbReference type="GO" id="GO:0005737">
    <property type="term" value="C:cytoplasm"/>
    <property type="evidence" value="ECO:0007669"/>
    <property type="project" value="InterPro"/>
</dbReference>
<comment type="function">
    <text evidence="11">Involved in the transmission of sensory signals from the chemoreceptors to the flagellar motors. CheA is autophosphorylated; it can transfer its phosphate group to either CheB or CheY.</text>
</comment>
<dbReference type="PROSITE" id="PS50851">
    <property type="entry name" value="CHEW"/>
    <property type="match status" value="1"/>
</dbReference>
<feature type="domain" description="CheW-like" evidence="14">
    <location>
        <begin position="790"/>
        <end position="922"/>
    </location>
</feature>
<dbReference type="Gene3D" id="2.30.30.40">
    <property type="entry name" value="SH3 Domains"/>
    <property type="match status" value="1"/>
</dbReference>
<dbReference type="GO" id="GO:0000155">
    <property type="term" value="F:phosphorelay sensor kinase activity"/>
    <property type="evidence" value="ECO:0007669"/>
    <property type="project" value="InterPro"/>
</dbReference>
<dbReference type="InterPro" id="IPR004358">
    <property type="entry name" value="Sig_transdc_His_kin-like_C"/>
</dbReference>
<dbReference type="SMART" id="SM00073">
    <property type="entry name" value="HPT"/>
    <property type="match status" value="1"/>
</dbReference>
<dbReference type="RefSeq" id="WP_207561102.1">
    <property type="nucleotide sequence ID" value="NZ_CP046072.1"/>
</dbReference>
<dbReference type="InterPro" id="IPR008207">
    <property type="entry name" value="Sig_transdc_His_kin_Hpt_dom"/>
</dbReference>
<name>A0A975B127_9BACT</name>
<dbReference type="Pfam" id="PF02895">
    <property type="entry name" value="H-kinase_dim"/>
    <property type="match status" value="1"/>
</dbReference>
<keyword evidence="17" id="KW-1185">Reference proteome</keyword>
<feature type="modified residue" description="Phosphohistidine" evidence="12">
    <location>
        <position position="42"/>
    </location>
</feature>
<dbReference type="KEGG" id="saqt:GJV85_09265"/>
<dbReference type="SMART" id="SM01231">
    <property type="entry name" value="H-kinase_dim"/>
    <property type="match status" value="1"/>
</dbReference>
<dbReference type="InterPro" id="IPR051315">
    <property type="entry name" value="Bact_Chemotaxis_CheA"/>
</dbReference>
<dbReference type="InterPro" id="IPR002545">
    <property type="entry name" value="CheW-lke_dom"/>
</dbReference>
<dbReference type="InterPro" id="IPR005467">
    <property type="entry name" value="His_kinase_dom"/>
</dbReference>
<dbReference type="PRINTS" id="PR00344">
    <property type="entry name" value="BCTRLSENSOR"/>
</dbReference>
<dbReference type="SMART" id="SM00260">
    <property type="entry name" value="CheW"/>
    <property type="match status" value="1"/>
</dbReference>
<proteinExistence type="predicted"/>
<dbReference type="FunFam" id="3.30.565.10:FF:000016">
    <property type="entry name" value="Chemotaxis protein CheA, putative"/>
    <property type="match status" value="1"/>
</dbReference>
<dbReference type="SUPFAM" id="SSF47226">
    <property type="entry name" value="Histidine-containing phosphotransfer domain, HPT domain"/>
    <property type="match status" value="1"/>
</dbReference>
<evidence type="ECO:0000256" key="9">
    <source>
        <dbReference type="ARBA" id="ARBA00022840"/>
    </source>
</evidence>
<evidence type="ECO:0000256" key="10">
    <source>
        <dbReference type="ARBA" id="ARBA00023012"/>
    </source>
</evidence>
<organism evidence="16 17">
    <name type="scientific">Sulfurimonas aquatica</name>
    <dbReference type="NCBI Taxonomy" id="2672570"/>
    <lineage>
        <taxon>Bacteria</taxon>
        <taxon>Pseudomonadati</taxon>
        <taxon>Campylobacterota</taxon>
        <taxon>Epsilonproteobacteria</taxon>
        <taxon>Campylobacterales</taxon>
        <taxon>Sulfurimonadaceae</taxon>
        <taxon>Sulfurimonas</taxon>
    </lineage>
</organism>
<keyword evidence="6" id="KW-0808">Transferase</keyword>
<evidence type="ECO:0000256" key="3">
    <source>
        <dbReference type="ARBA" id="ARBA00021495"/>
    </source>
</evidence>
<dbReference type="CDD" id="cd00088">
    <property type="entry name" value="HPT"/>
    <property type="match status" value="1"/>
</dbReference>
<dbReference type="InterPro" id="IPR036061">
    <property type="entry name" value="CheW-like_dom_sf"/>
</dbReference>
<dbReference type="InterPro" id="IPR036097">
    <property type="entry name" value="HisK_dim/P_sf"/>
</dbReference>
<keyword evidence="4" id="KW-0145">Chemotaxis</keyword>
<gene>
    <name evidence="16" type="ORF">GJV85_09265</name>
</gene>
<dbReference type="SMART" id="SM00387">
    <property type="entry name" value="HATPase_c"/>
    <property type="match status" value="1"/>
</dbReference>
<keyword evidence="10" id="KW-0902">Two-component regulatory system</keyword>
<dbReference type="SUPFAM" id="SSF50341">
    <property type="entry name" value="CheW-like"/>
    <property type="match status" value="1"/>
</dbReference>
<accession>A0A975B127</accession>
<dbReference type="Gene3D" id="1.20.120.160">
    <property type="entry name" value="HPT domain"/>
    <property type="match status" value="1"/>
</dbReference>
<dbReference type="Gene3D" id="1.10.287.560">
    <property type="entry name" value="Histidine kinase CheA-like, homodimeric domain"/>
    <property type="match status" value="1"/>
</dbReference>
<dbReference type="InterPro" id="IPR036641">
    <property type="entry name" value="HPT_dom_sf"/>
</dbReference>
<dbReference type="InterPro" id="IPR004105">
    <property type="entry name" value="CheA-like_dim"/>
</dbReference>
<evidence type="ECO:0000259" key="15">
    <source>
        <dbReference type="PROSITE" id="PS50894"/>
    </source>
</evidence>
<comment type="catalytic activity">
    <reaction evidence="1">
        <text>ATP + protein L-histidine = ADP + protein N-phospho-L-histidine.</text>
        <dbReference type="EC" id="2.7.13.3"/>
    </reaction>
</comment>
<evidence type="ECO:0000313" key="17">
    <source>
        <dbReference type="Proteomes" id="UP000671852"/>
    </source>
</evidence>
<feature type="domain" description="HPt" evidence="15">
    <location>
        <begin position="1"/>
        <end position="99"/>
    </location>
</feature>
<evidence type="ECO:0000256" key="2">
    <source>
        <dbReference type="ARBA" id="ARBA00012438"/>
    </source>
</evidence>
<keyword evidence="7" id="KW-0547">Nucleotide-binding</keyword>
<evidence type="ECO:0000256" key="6">
    <source>
        <dbReference type="ARBA" id="ARBA00022679"/>
    </source>
</evidence>
<dbReference type="PANTHER" id="PTHR43395:SF10">
    <property type="entry name" value="CHEMOTAXIS PROTEIN CHEA"/>
    <property type="match status" value="1"/>
</dbReference>
<evidence type="ECO:0000256" key="11">
    <source>
        <dbReference type="ARBA" id="ARBA00035100"/>
    </source>
</evidence>
<dbReference type="SUPFAM" id="SSF47384">
    <property type="entry name" value="Homodimeric domain of signal transducing histidine kinase"/>
    <property type="match status" value="1"/>
</dbReference>
<evidence type="ECO:0000256" key="12">
    <source>
        <dbReference type="PROSITE-ProRule" id="PRU00110"/>
    </source>
</evidence>
<keyword evidence="9" id="KW-0067">ATP-binding</keyword>
<dbReference type="GO" id="GO:0005524">
    <property type="term" value="F:ATP binding"/>
    <property type="evidence" value="ECO:0007669"/>
    <property type="project" value="UniProtKB-KW"/>
</dbReference>
<dbReference type="InterPro" id="IPR003594">
    <property type="entry name" value="HATPase_dom"/>
</dbReference>
<evidence type="ECO:0000256" key="1">
    <source>
        <dbReference type="ARBA" id="ARBA00000085"/>
    </source>
</evidence>
<evidence type="ECO:0000256" key="8">
    <source>
        <dbReference type="ARBA" id="ARBA00022777"/>
    </source>
</evidence>
<reference evidence="16" key="1">
    <citation type="submission" date="2019-11" db="EMBL/GenBank/DDBJ databases">
        <authorList>
            <person name="Kojima H."/>
        </authorList>
    </citation>
    <scope>NUCLEOTIDE SEQUENCE</scope>
    <source>
        <strain evidence="16">H1576</strain>
    </source>
</reference>
<reference evidence="16" key="2">
    <citation type="submission" date="2021-04" db="EMBL/GenBank/DDBJ databases">
        <title>Isolation and characterization of a novel species of the genus Sulfurimonas.</title>
        <authorList>
            <person name="Fukui M."/>
        </authorList>
    </citation>
    <scope>NUCLEOTIDE SEQUENCE</scope>
    <source>
        <strain evidence="16">H1576</strain>
    </source>
</reference>
<evidence type="ECO:0000256" key="5">
    <source>
        <dbReference type="ARBA" id="ARBA00022553"/>
    </source>
</evidence>
<feature type="domain" description="Histidine kinase" evidence="13">
    <location>
        <begin position="587"/>
        <end position="788"/>
    </location>
</feature>
<dbReference type="SUPFAM" id="SSF55874">
    <property type="entry name" value="ATPase domain of HSP90 chaperone/DNA topoisomerase II/histidine kinase"/>
    <property type="match status" value="1"/>
</dbReference>
<dbReference type="PROSITE" id="PS50894">
    <property type="entry name" value="HPT"/>
    <property type="match status" value="1"/>
</dbReference>
<dbReference type="Pfam" id="PF01584">
    <property type="entry name" value="CheW"/>
    <property type="match status" value="1"/>
</dbReference>
<evidence type="ECO:0000256" key="7">
    <source>
        <dbReference type="ARBA" id="ARBA00022741"/>
    </source>
</evidence>
<evidence type="ECO:0000256" key="4">
    <source>
        <dbReference type="ARBA" id="ARBA00022500"/>
    </source>
</evidence>
<dbReference type="PANTHER" id="PTHR43395">
    <property type="entry name" value="SENSOR HISTIDINE KINASE CHEA"/>
    <property type="match status" value="1"/>
</dbReference>
<keyword evidence="8" id="KW-0418">Kinase</keyword>
<dbReference type="InterPro" id="IPR036890">
    <property type="entry name" value="HATPase_C_sf"/>
</dbReference>
<dbReference type="Proteomes" id="UP000671852">
    <property type="component" value="Chromosome"/>
</dbReference>
<dbReference type="PROSITE" id="PS50109">
    <property type="entry name" value="HIS_KIN"/>
    <property type="match status" value="1"/>
</dbReference>
<evidence type="ECO:0000259" key="14">
    <source>
        <dbReference type="PROSITE" id="PS50851"/>
    </source>
</evidence>
<protein>
    <recommendedName>
        <fullName evidence="3">Chemotaxis protein CheA</fullName>
        <ecNumber evidence="2">2.7.13.3</ecNumber>
    </recommendedName>
</protein>
<evidence type="ECO:0000259" key="13">
    <source>
        <dbReference type="PROSITE" id="PS50109"/>
    </source>
</evidence>
<evidence type="ECO:0000313" key="16">
    <source>
        <dbReference type="EMBL" id="QSZ42286.1"/>
    </source>
</evidence>